<evidence type="ECO:0000256" key="3">
    <source>
        <dbReference type="SAM" id="MobiDB-lite"/>
    </source>
</evidence>
<protein>
    <submittedName>
        <fullName evidence="5">MobA/MobL family protein</fullName>
    </submittedName>
</protein>
<evidence type="ECO:0000313" key="5">
    <source>
        <dbReference type="EMBL" id="PKE25281.1"/>
    </source>
</evidence>
<dbReference type="Proteomes" id="UP000233482">
    <property type="component" value="Unassembled WGS sequence"/>
</dbReference>
<dbReference type="InterPro" id="IPR005053">
    <property type="entry name" value="MobA_MobL"/>
</dbReference>
<comment type="similarity">
    <text evidence="1">Belongs to the MobA/MobL family.</text>
</comment>
<evidence type="ECO:0000256" key="2">
    <source>
        <dbReference type="ARBA" id="ARBA00022971"/>
    </source>
</evidence>
<feature type="domain" description="MobA/MobL protein" evidence="4">
    <location>
        <begin position="19"/>
        <end position="241"/>
    </location>
</feature>
<name>A0A855GDG1_9STAP</name>
<dbReference type="AlphaFoldDB" id="A0A855GDG1"/>
<feature type="compositionally biased region" description="Basic and acidic residues" evidence="3">
    <location>
        <begin position="627"/>
        <end position="637"/>
    </location>
</feature>
<keyword evidence="2" id="KW-0184">Conjugation</keyword>
<feature type="region of interest" description="Disordered" evidence="3">
    <location>
        <begin position="615"/>
        <end position="637"/>
    </location>
</feature>
<dbReference type="RefSeq" id="WP_101144326.1">
    <property type="nucleotide sequence ID" value="NZ_PIWO01000034.1"/>
</dbReference>
<sequence>MANGYYMLRVSHINRATRNIVACASYRSDDELFSERTNEKIKFRNHSVQPESFILTPENTPDWATDRERLWNEVDKIEKKNTKTKSPRLATEVLLSLPNDLERNVQRELVNNFVNDEFISRGMIADVSIHRDDINNPHAHVLLTIRPLNADGTWGNKTVTRTKYDENGTPVLNKNGNKVRVQERFAELDLKNLRKNWEDKLNQFAERENSERRYDSRSFIDQGREQIAHIHLTRAEYHLEEKEKRRCKKLNIEYKPITYYGKLNKDIADYNKGLLNDLSINEEQNKKQNEFNHIVEDANNVVNFHKEAKKVLDKRVKGNAGYIEAKDTLNQLNIEASPYGRKVQNQLLKNELSIKYIRKLNEIFEKDNNKIKDYGFNPETFKDEIIVKGEELEEERYKLLKEEDIRNTNYYAGKHIYESYNALNDFIVNNMYPNNEIDLTNDEKAFVVYEAHKGNFMDYSQIEYEFKQTDYIPRTLTNKDVYMLASKDIFFAKREQKADINNKYDSMMFNVNELFIEQKMLELNKHQYFIDDELSQLLPKNHKHLVGDLNNYSKTQLIGKLEGYNNVPVDEIIEKHIADEKNENKGKKEYIQSNKLLALSNHLLYTMSQVFLSQEQEQRQSKKQKKKKEEEKRNWSR</sequence>
<dbReference type="Pfam" id="PF03389">
    <property type="entry name" value="MobA_MobL"/>
    <property type="match status" value="1"/>
</dbReference>
<evidence type="ECO:0000256" key="1">
    <source>
        <dbReference type="ARBA" id="ARBA00010873"/>
    </source>
</evidence>
<proteinExistence type="inferred from homology"/>
<gene>
    <name evidence="5" type="ORF">CW686_11090</name>
</gene>
<dbReference type="Gene3D" id="3.30.930.30">
    <property type="match status" value="1"/>
</dbReference>
<accession>A0A855GDG1</accession>
<organism evidence="5 6">
    <name type="scientific">Macrococcoides caseolyticum</name>
    <dbReference type="NCBI Taxonomy" id="69966"/>
    <lineage>
        <taxon>Bacteria</taxon>
        <taxon>Bacillati</taxon>
        <taxon>Bacillota</taxon>
        <taxon>Bacilli</taxon>
        <taxon>Bacillales</taxon>
        <taxon>Staphylococcaceae</taxon>
        <taxon>Macrococcoides</taxon>
    </lineage>
</organism>
<evidence type="ECO:0000259" key="4">
    <source>
        <dbReference type="Pfam" id="PF03389"/>
    </source>
</evidence>
<dbReference type="EMBL" id="PIXC01000034">
    <property type="protein sequence ID" value="PKE25281.1"/>
    <property type="molecule type" value="Genomic_DNA"/>
</dbReference>
<evidence type="ECO:0000313" key="6">
    <source>
        <dbReference type="Proteomes" id="UP000233482"/>
    </source>
</evidence>
<comment type="caution">
    <text evidence="5">The sequence shown here is derived from an EMBL/GenBank/DDBJ whole genome shotgun (WGS) entry which is preliminary data.</text>
</comment>
<reference evidence="5 6" key="1">
    <citation type="submission" date="2017-12" db="EMBL/GenBank/DDBJ databases">
        <title>Genomics of Macrococcus caseolyticus.</title>
        <authorList>
            <person name="MacFadyen A.C."/>
            <person name="Paterson G.K."/>
        </authorList>
    </citation>
    <scope>NUCLEOTIDE SEQUENCE [LARGE SCALE GENOMIC DNA]</scope>
    <source>
        <strain evidence="5 6">5788_EF188</strain>
    </source>
</reference>